<dbReference type="PANTHER" id="PTHR43649:SF33">
    <property type="entry name" value="POLYGALACTURONAN_RHAMNOGALACTURONAN-BINDING PROTEIN YTCQ"/>
    <property type="match status" value="1"/>
</dbReference>
<keyword evidence="2 6" id="KW-0732">Signal</keyword>
<comment type="caution">
    <text evidence="7">The sequence shown here is derived from an EMBL/GenBank/DDBJ whole genome shotgun (WGS) entry which is preliminary data.</text>
</comment>
<dbReference type="Proteomes" id="UP000660339">
    <property type="component" value="Unassembled WGS sequence"/>
</dbReference>
<evidence type="ECO:0000313" key="7">
    <source>
        <dbReference type="EMBL" id="GIG12014.1"/>
    </source>
</evidence>
<organism evidence="7 8">
    <name type="scientific">Catellatospora methionotrophica</name>
    <dbReference type="NCBI Taxonomy" id="121620"/>
    <lineage>
        <taxon>Bacteria</taxon>
        <taxon>Bacillati</taxon>
        <taxon>Actinomycetota</taxon>
        <taxon>Actinomycetes</taxon>
        <taxon>Micromonosporales</taxon>
        <taxon>Micromonosporaceae</taxon>
        <taxon>Catellatospora</taxon>
    </lineage>
</organism>
<dbReference type="PROSITE" id="PS51257">
    <property type="entry name" value="PROKAR_LIPOPROTEIN"/>
    <property type="match status" value="1"/>
</dbReference>
<dbReference type="Pfam" id="PF01547">
    <property type="entry name" value="SBP_bac_1"/>
    <property type="match status" value="1"/>
</dbReference>
<feature type="signal peptide" evidence="6">
    <location>
        <begin position="1"/>
        <end position="20"/>
    </location>
</feature>
<dbReference type="AlphaFoldDB" id="A0A8J3L5Q1"/>
<keyword evidence="4" id="KW-0564">Palmitate</keyword>
<sequence>MVDMRRRALAAVLLSAALLAAGCSGSSDPGAADDSALSPADPAKVSGEITVLTNRTDQVTDGTMQKYADLFNKDYPHVKVKFEGVTDYEGEVKIRMNTDKYGDVLLIPNSVVTADYPKFFASLGGAADLDAKYTAAGTGKGKVGDKVYGLAGFSFINGFVYNKDVWTAAGVTTWPTTPAEFLTGLQAIKDKTGATPYYTNYKDGWPLSSWSSVLGSATCDAKANDKLPTGNPWAPGSDLNTGDTLLYDIVKNKLSESDPTTTNWEDSKGLLATGKIATMWLGSWSLAQMQDAAKKAGKNPESIGYMPFPAQVGGKFCSVVAPDYQSAVNIHSPNKAAARAWIDWILEKSDTAAVNQAVSALKGAPLPSALKPFTDAGVQFIDLSQADSAKVSQIDNLSEVGISKPEYRQHLIDVARGAGKGDLNTIFADLAKKWSEAAKNLG</sequence>
<protein>
    <submittedName>
        <fullName evidence="7">Sugar ABC transporter substrate-binding protein</fullName>
    </submittedName>
</protein>
<reference evidence="7" key="1">
    <citation type="submission" date="2021-01" db="EMBL/GenBank/DDBJ databases">
        <title>Whole genome shotgun sequence of Catellatospora methionotrophica NBRC 14553.</title>
        <authorList>
            <person name="Komaki H."/>
            <person name="Tamura T."/>
        </authorList>
    </citation>
    <scope>NUCLEOTIDE SEQUENCE</scope>
    <source>
        <strain evidence="7">NBRC 14553</strain>
    </source>
</reference>
<keyword evidence="5" id="KW-0449">Lipoprotein</keyword>
<gene>
    <name evidence="7" type="ORF">Cme02nite_03460</name>
</gene>
<name>A0A8J3L5Q1_9ACTN</name>
<evidence type="ECO:0000313" key="8">
    <source>
        <dbReference type="Proteomes" id="UP000660339"/>
    </source>
</evidence>
<dbReference type="PANTHER" id="PTHR43649">
    <property type="entry name" value="ARABINOSE-BINDING PROTEIN-RELATED"/>
    <property type="match status" value="1"/>
</dbReference>
<dbReference type="Gene3D" id="3.40.190.10">
    <property type="entry name" value="Periplasmic binding protein-like II"/>
    <property type="match status" value="2"/>
</dbReference>
<dbReference type="SUPFAM" id="SSF53850">
    <property type="entry name" value="Periplasmic binding protein-like II"/>
    <property type="match status" value="1"/>
</dbReference>
<keyword evidence="8" id="KW-1185">Reference proteome</keyword>
<evidence type="ECO:0000256" key="2">
    <source>
        <dbReference type="ARBA" id="ARBA00022729"/>
    </source>
</evidence>
<evidence type="ECO:0000256" key="6">
    <source>
        <dbReference type="SAM" id="SignalP"/>
    </source>
</evidence>
<dbReference type="InterPro" id="IPR006059">
    <property type="entry name" value="SBP"/>
</dbReference>
<evidence type="ECO:0000256" key="4">
    <source>
        <dbReference type="ARBA" id="ARBA00023139"/>
    </source>
</evidence>
<keyword evidence="1" id="KW-1003">Cell membrane</keyword>
<feature type="chain" id="PRO_5039042803" evidence="6">
    <location>
        <begin position="21"/>
        <end position="442"/>
    </location>
</feature>
<keyword evidence="3" id="KW-0472">Membrane</keyword>
<evidence type="ECO:0000256" key="1">
    <source>
        <dbReference type="ARBA" id="ARBA00022475"/>
    </source>
</evidence>
<dbReference type="EMBL" id="BONJ01000001">
    <property type="protein sequence ID" value="GIG12014.1"/>
    <property type="molecule type" value="Genomic_DNA"/>
</dbReference>
<proteinExistence type="predicted"/>
<dbReference type="InterPro" id="IPR050490">
    <property type="entry name" value="Bact_solute-bd_prot1"/>
</dbReference>
<evidence type="ECO:0000256" key="3">
    <source>
        <dbReference type="ARBA" id="ARBA00023136"/>
    </source>
</evidence>
<evidence type="ECO:0000256" key="5">
    <source>
        <dbReference type="ARBA" id="ARBA00023288"/>
    </source>
</evidence>
<accession>A0A8J3L5Q1</accession>